<feature type="domain" description="C2H2-type" evidence="2">
    <location>
        <begin position="12"/>
        <end position="33"/>
    </location>
</feature>
<dbReference type="SMART" id="SM00355">
    <property type="entry name" value="ZnF_C2H2"/>
    <property type="match status" value="2"/>
</dbReference>
<proteinExistence type="predicted"/>
<dbReference type="InterPro" id="IPR013087">
    <property type="entry name" value="Znf_C2H2_type"/>
</dbReference>
<name>A0A3N4I0L4_ASCIM</name>
<organism evidence="3 4">
    <name type="scientific">Ascobolus immersus RN42</name>
    <dbReference type="NCBI Taxonomy" id="1160509"/>
    <lineage>
        <taxon>Eukaryota</taxon>
        <taxon>Fungi</taxon>
        <taxon>Dikarya</taxon>
        <taxon>Ascomycota</taxon>
        <taxon>Pezizomycotina</taxon>
        <taxon>Pezizomycetes</taxon>
        <taxon>Pezizales</taxon>
        <taxon>Ascobolaceae</taxon>
        <taxon>Ascobolus</taxon>
    </lineage>
</organism>
<dbReference type="PROSITE" id="PS00028">
    <property type="entry name" value="ZINC_FINGER_C2H2_1"/>
    <property type="match status" value="1"/>
</dbReference>
<evidence type="ECO:0000313" key="4">
    <source>
        <dbReference type="Proteomes" id="UP000275078"/>
    </source>
</evidence>
<dbReference type="Proteomes" id="UP000275078">
    <property type="component" value="Unassembled WGS sequence"/>
</dbReference>
<evidence type="ECO:0000256" key="1">
    <source>
        <dbReference type="SAM" id="MobiDB-lite"/>
    </source>
</evidence>
<accession>A0A3N4I0L4</accession>
<protein>
    <recommendedName>
        <fullName evidence="2">C2H2-type domain-containing protein</fullName>
    </recommendedName>
</protein>
<keyword evidence="4" id="KW-1185">Reference proteome</keyword>
<feature type="compositionally biased region" description="Low complexity" evidence="1">
    <location>
        <begin position="141"/>
        <end position="152"/>
    </location>
</feature>
<sequence length="356" mass="39902">MDSETPSRIFDCLHCGAKLKNAEALDHHVIGNHNRSLFDAYEKSLESPETSHIDIVANLGAPYACAIEECDYHSQSFYDIELHCDGHPQPLLFQKRLHWYTEYDPATEEYEQRRFFMSDEDLYLKDFPSLRDCTCFKAGSSSSFAATPASSEADTDSSDLPAASDNLDIADKKATADPEAPEQLENPAVRNTSTGIDTTLTRLAIGLSSFNDFSSMDQIKSTLRSLAQTNILDEAEKNLKSHRDVNINAINASTLQMNQIWEFTERAVELLDRTDTRIDSSDQAKSIDAAWTEGRKDALRALVQKALFNEALEALGNSGVADFNECEDKMDELTIYLGRALELVDRLQYRLNADEM</sequence>
<reference evidence="3 4" key="1">
    <citation type="journal article" date="2018" name="Nat. Ecol. Evol.">
        <title>Pezizomycetes genomes reveal the molecular basis of ectomycorrhizal truffle lifestyle.</title>
        <authorList>
            <person name="Murat C."/>
            <person name="Payen T."/>
            <person name="Noel B."/>
            <person name="Kuo A."/>
            <person name="Morin E."/>
            <person name="Chen J."/>
            <person name="Kohler A."/>
            <person name="Krizsan K."/>
            <person name="Balestrini R."/>
            <person name="Da Silva C."/>
            <person name="Montanini B."/>
            <person name="Hainaut M."/>
            <person name="Levati E."/>
            <person name="Barry K.W."/>
            <person name="Belfiori B."/>
            <person name="Cichocki N."/>
            <person name="Clum A."/>
            <person name="Dockter R.B."/>
            <person name="Fauchery L."/>
            <person name="Guy J."/>
            <person name="Iotti M."/>
            <person name="Le Tacon F."/>
            <person name="Lindquist E.A."/>
            <person name="Lipzen A."/>
            <person name="Malagnac F."/>
            <person name="Mello A."/>
            <person name="Molinier V."/>
            <person name="Miyauchi S."/>
            <person name="Poulain J."/>
            <person name="Riccioni C."/>
            <person name="Rubini A."/>
            <person name="Sitrit Y."/>
            <person name="Splivallo R."/>
            <person name="Traeger S."/>
            <person name="Wang M."/>
            <person name="Zifcakova L."/>
            <person name="Wipf D."/>
            <person name="Zambonelli A."/>
            <person name="Paolocci F."/>
            <person name="Nowrousian M."/>
            <person name="Ottonello S."/>
            <person name="Baldrian P."/>
            <person name="Spatafora J.W."/>
            <person name="Henrissat B."/>
            <person name="Nagy L.G."/>
            <person name="Aury J.M."/>
            <person name="Wincker P."/>
            <person name="Grigoriev I.V."/>
            <person name="Bonfante P."/>
            <person name="Martin F.M."/>
        </authorList>
    </citation>
    <scope>NUCLEOTIDE SEQUENCE [LARGE SCALE GENOMIC DNA]</scope>
    <source>
        <strain evidence="3 4">RN42</strain>
    </source>
</reference>
<evidence type="ECO:0000313" key="3">
    <source>
        <dbReference type="EMBL" id="RPA79509.1"/>
    </source>
</evidence>
<gene>
    <name evidence="3" type="ORF">BJ508DRAFT_328231</name>
</gene>
<evidence type="ECO:0000259" key="2">
    <source>
        <dbReference type="PROSITE" id="PS00028"/>
    </source>
</evidence>
<dbReference type="AlphaFoldDB" id="A0A3N4I0L4"/>
<feature type="region of interest" description="Disordered" evidence="1">
    <location>
        <begin position="141"/>
        <end position="164"/>
    </location>
</feature>
<dbReference type="EMBL" id="ML119698">
    <property type="protein sequence ID" value="RPA79509.1"/>
    <property type="molecule type" value="Genomic_DNA"/>
</dbReference>